<accession>A0A074WHW9</accession>
<protein>
    <submittedName>
        <fullName evidence="1">Uncharacterized protein</fullName>
    </submittedName>
</protein>
<dbReference type="RefSeq" id="XP_040879074.1">
    <property type="nucleotide sequence ID" value="XM_041028194.1"/>
</dbReference>
<organism evidence="1 2">
    <name type="scientific">Aureobasidium melanogenum (strain CBS 110374)</name>
    <name type="common">Aureobasidium pullulans var. melanogenum</name>
    <dbReference type="NCBI Taxonomy" id="1043003"/>
    <lineage>
        <taxon>Eukaryota</taxon>
        <taxon>Fungi</taxon>
        <taxon>Dikarya</taxon>
        <taxon>Ascomycota</taxon>
        <taxon>Pezizomycotina</taxon>
        <taxon>Dothideomycetes</taxon>
        <taxon>Dothideomycetidae</taxon>
        <taxon>Dothideales</taxon>
        <taxon>Saccotheciaceae</taxon>
        <taxon>Aureobasidium</taxon>
    </lineage>
</organism>
<dbReference type="Proteomes" id="UP000030672">
    <property type="component" value="Unassembled WGS sequence"/>
</dbReference>
<dbReference type="STRING" id="1043003.A0A074WHW9"/>
<dbReference type="HOGENOM" id="CLU_046577_1_0_1"/>
<name>A0A074WHW9_AURM1</name>
<dbReference type="AlphaFoldDB" id="A0A074WHW9"/>
<keyword evidence="2" id="KW-1185">Reference proteome</keyword>
<proteinExistence type="predicted"/>
<reference evidence="1 2" key="1">
    <citation type="journal article" date="2014" name="BMC Genomics">
        <title>Genome sequencing of four Aureobasidium pullulans varieties: biotechnological potential, stress tolerance, and description of new species.</title>
        <authorList>
            <person name="Gostin Ar C."/>
            <person name="Ohm R.A."/>
            <person name="Kogej T."/>
            <person name="Sonjak S."/>
            <person name="Turk M."/>
            <person name="Zajc J."/>
            <person name="Zalar P."/>
            <person name="Grube M."/>
            <person name="Sun H."/>
            <person name="Han J."/>
            <person name="Sharma A."/>
            <person name="Chiniquy J."/>
            <person name="Ngan C.Y."/>
            <person name="Lipzen A."/>
            <person name="Barry K."/>
            <person name="Grigoriev I.V."/>
            <person name="Gunde-Cimerman N."/>
        </authorList>
    </citation>
    <scope>NUCLEOTIDE SEQUENCE [LARGE SCALE GENOMIC DNA]</scope>
    <source>
        <strain evidence="1 2">CBS 110374</strain>
    </source>
</reference>
<evidence type="ECO:0000313" key="1">
    <source>
        <dbReference type="EMBL" id="KEQ62051.1"/>
    </source>
</evidence>
<gene>
    <name evidence="1" type="ORF">M437DRAFT_84966</name>
</gene>
<evidence type="ECO:0000313" key="2">
    <source>
        <dbReference type="Proteomes" id="UP000030672"/>
    </source>
</evidence>
<dbReference type="EMBL" id="KL584835">
    <property type="protein sequence ID" value="KEQ62051.1"/>
    <property type="molecule type" value="Genomic_DNA"/>
</dbReference>
<sequence length="359" mass="38845">MATALGVISSAISIFNFAEGLFPEPKTYHSKLKIYVGFNTQPTTDQDSPDNGYKYNGNGGNSGSLANAAGRCPDIRLWDDAENFLGITNDDSYIQGGNYAQKEVNHGSSNAGSAYGVFTANDDAICMAYILNKWPDGQSYGWTGGFGRVCGHSWYPSSVSLGGHYTNCIWLSNNGAATDVTAIQVHFPDFEDNDLNRQYHGVGANAGSYCQIPSLAFDKDNDPGYILYKRGDNKTTTSLITSVADTVSDTISGAVKQLRTGNLLNDTRLVQSNIPEHSAIDLCESETSVGPDFVSTVEGMMCDMGTKQHMPLCAVGVLGRCFDLKTTSVLVDGLLSAVESIWNYSNIEVWDERRAEDDM</sequence>
<dbReference type="GeneID" id="63921567"/>